<comment type="caution">
    <text evidence="1">The sequence shown here is derived from an EMBL/GenBank/DDBJ whole genome shotgun (WGS) entry which is preliminary data.</text>
</comment>
<gene>
    <name evidence="1" type="ORF">EV644_14516</name>
</gene>
<sequence length="62" mass="7127">MPANLVSLDTPLEDLRPGDWFPASSDGQQWRMVERVEIRRNKVIVRFSTGTLDRDLLIKTDA</sequence>
<name>A0ABY2B6B1_9ACTN</name>
<accession>A0ABY2B6B1</accession>
<proteinExistence type="predicted"/>
<evidence type="ECO:0000313" key="2">
    <source>
        <dbReference type="Proteomes" id="UP000295818"/>
    </source>
</evidence>
<evidence type="ECO:0000313" key="1">
    <source>
        <dbReference type="EMBL" id="TCO08550.1"/>
    </source>
</evidence>
<organism evidence="1 2">
    <name type="scientific">Kribbella orskensis</name>
    <dbReference type="NCBI Taxonomy" id="2512216"/>
    <lineage>
        <taxon>Bacteria</taxon>
        <taxon>Bacillati</taxon>
        <taxon>Actinomycetota</taxon>
        <taxon>Actinomycetes</taxon>
        <taxon>Propionibacteriales</taxon>
        <taxon>Kribbellaceae</taxon>
        <taxon>Kribbella</taxon>
    </lineage>
</organism>
<dbReference type="Proteomes" id="UP000295818">
    <property type="component" value="Unassembled WGS sequence"/>
</dbReference>
<reference evidence="1 2" key="1">
    <citation type="journal article" date="2015" name="Stand. Genomic Sci.">
        <title>Genomic Encyclopedia of Bacterial and Archaeal Type Strains, Phase III: the genomes of soil and plant-associated and newly described type strains.</title>
        <authorList>
            <person name="Whitman W.B."/>
            <person name="Woyke T."/>
            <person name="Klenk H.P."/>
            <person name="Zhou Y."/>
            <person name="Lilburn T.G."/>
            <person name="Beck B.J."/>
            <person name="De Vos P."/>
            <person name="Vandamme P."/>
            <person name="Eisen J.A."/>
            <person name="Garrity G."/>
            <person name="Hugenholtz P."/>
            <person name="Kyrpides N.C."/>
        </authorList>
    </citation>
    <scope>NUCLEOTIDE SEQUENCE [LARGE SCALE GENOMIC DNA]</scope>
    <source>
        <strain evidence="1 2">VKM Ac-2538</strain>
    </source>
</reference>
<dbReference type="EMBL" id="SLWM01000045">
    <property type="protein sequence ID" value="TCO08550.1"/>
    <property type="molecule type" value="Genomic_DNA"/>
</dbReference>
<keyword evidence="2" id="KW-1185">Reference proteome</keyword>
<protein>
    <submittedName>
        <fullName evidence="1">Uncharacterized protein</fullName>
    </submittedName>
</protein>